<comment type="catalytic activity">
    <reaction evidence="10">
        <text>adenosine + H2O + H(+) = inosine + NH4(+)</text>
        <dbReference type="Rhea" id="RHEA:24408"/>
        <dbReference type="ChEBI" id="CHEBI:15377"/>
        <dbReference type="ChEBI" id="CHEBI:15378"/>
        <dbReference type="ChEBI" id="CHEBI:16335"/>
        <dbReference type="ChEBI" id="CHEBI:17596"/>
        <dbReference type="ChEBI" id="CHEBI:28938"/>
        <dbReference type="EC" id="3.5.4.4"/>
    </reaction>
    <physiologicalReaction direction="left-to-right" evidence="10">
        <dbReference type="Rhea" id="RHEA:24409"/>
    </physiologicalReaction>
</comment>
<evidence type="ECO:0000313" key="15">
    <source>
        <dbReference type="Proteomes" id="UP000275331"/>
    </source>
</evidence>
<keyword evidence="9" id="KW-0186">Copper</keyword>
<dbReference type="EMBL" id="RHXB01000015">
    <property type="protein sequence ID" value="RSE22885.1"/>
    <property type="molecule type" value="Genomic_DNA"/>
</dbReference>
<keyword evidence="8" id="KW-0560">Oxidoreductase</keyword>
<dbReference type="InterPro" id="IPR003730">
    <property type="entry name" value="Cu_polyphenol_OxRdtase"/>
</dbReference>
<evidence type="ECO:0000256" key="11">
    <source>
        <dbReference type="ARBA" id="ARBA00048968"/>
    </source>
</evidence>
<evidence type="ECO:0000256" key="4">
    <source>
        <dbReference type="ARBA" id="ARBA00022679"/>
    </source>
</evidence>
<keyword evidence="6" id="KW-0378">Hydrolase</keyword>
<proteinExistence type="inferred from homology"/>
<accession>A0A3R9G4D4</accession>
<comment type="similarity">
    <text evidence="3 13">Belongs to the purine nucleoside phosphorylase YfiH/LACC1 family.</text>
</comment>
<dbReference type="Proteomes" id="UP000275331">
    <property type="component" value="Unassembled WGS sequence"/>
</dbReference>
<dbReference type="Pfam" id="PF02578">
    <property type="entry name" value="Cu-oxidase_4"/>
    <property type="match status" value="1"/>
</dbReference>
<comment type="catalytic activity">
    <reaction evidence="11">
        <text>adenosine + phosphate = alpha-D-ribose 1-phosphate + adenine</text>
        <dbReference type="Rhea" id="RHEA:27642"/>
        <dbReference type="ChEBI" id="CHEBI:16335"/>
        <dbReference type="ChEBI" id="CHEBI:16708"/>
        <dbReference type="ChEBI" id="CHEBI:43474"/>
        <dbReference type="ChEBI" id="CHEBI:57720"/>
        <dbReference type="EC" id="2.4.2.1"/>
    </reaction>
    <physiologicalReaction direction="left-to-right" evidence="11">
        <dbReference type="Rhea" id="RHEA:27643"/>
    </physiologicalReaction>
</comment>
<dbReference type="InterPro" id="IPR038371">
    <property type="entry name" value="Cu_polyphenol_OxRdtase_sf"/>
</dbReference>
<gene>
    <name evidence="14" type="primary">pgeF</name>
    <name evidence="14" type="ORF">EGT71_19045</name>
</gene>
<dbReference type="GO" id="GO:0005507">
    <property type="term" value="F:copper ion binding"/>
    <property type="evidence" value="ECO:0007669"/>
    <property type="project" value="TreeGrafter"/>
</dbReference>
<dbReference type="GO" id="GO:0017061">
    <property type="term" value="F:S-methyl-5-thioadenosine phosphorylase activity"/>
    <property type="evidence" value="ECO:0007669"/>
    <property type="project" value="UniProtKB-EC"/>
</dbReference>
<dbReference type="PANTHER" id="PTHR30616:SF2">
    <property type="entry name" value="PURINE NUCLEOSIDE PHOSPHORYLASE LACC1"/>
    <property type="match status" value="1"/>
</dbReference>
<protein>
    <recommendedName>
        <fullName evidence="13">Purine nucleoside phosphorylase</fullName>
    </recommendedName>
</protein>
<evidence type="ECO:0000256" key="5">
    <source>
        <dbReference type="ARBA" id="ARBA00022723"/>
    </source>
</evidence>
<keyword evidence="7" id="KW-0862">Zinc</keyword>
<dbReference type="RefSeq" id="WP_125294795.1">
    <property type="nucleotide sequence ID" value="NZ_DAMBXK010000052.1"/>
</dbReference>
<dbReference type="AlphaFoldDB" id="A0A3R9G4D4"/>
<dbReference type="CDD" id="cd16833">
    <property type="entry name" value="YfiH"/>
    <property type="match status" value="1"/>
</dbReference>
<reference evidence="14 15" key="1">
    <citation type="submission" date="2018-10" db="EMBL/GenBank/DDBJ databases">
        <title>Transmission dynamics of multidrug resistant bacteria on intensive care unit surfaces.</title>
        <authorList>
            <person name="D'Souza A.W."/>
            <person name="Potter R.F."/>
            <person name="Wallace M."/>
            <person name="Shupe A."/>
            <person name="Patel S."/>
            <person name="Sun S."/>
            <person name="Gul D."/>
            <person name="Kwon J.H."/>
            <person name="Andleeb S."/>
            <person name="Burnham C.-A.D."/>
            <person name="Dantas G."/>
        </authorList>
    </citation>
    <scope>NUCLEOTIDE SEQUENCE [LARGE SCALE GENOMIC DNA]</scope>
    <source>
        <strain evidence="14 15">AS_373</strain>
    </source>
</reference>
<evidence type="ECO:0000313" key="14">
    <source>
        <dbReference type="EMBL" id="RSE22885.1"/>
    </source>
</evidence>
<comment type="cofactor">
    <cofactor evidence="2">
        <name>Zn(2+)</name>
        <dbReference type="ChEBI" id="CHEBI:29105"/>
    </cofactor>
</comment>
<organism evidence="14 15">
    <name type="scientific">Atlantibacter subterraneus</name>
    <dbReference type="NCBI Taxonomy" id="255519"/>
    <lineage>
        <taxon>Bacteria</taxon>
        <taxon>Pseudomonadati</taxon>
        <taxon>Pseudomonadota</taxon>
        <taxon>Gammaproteobacteria</taxon>
        <taxon>Enterobacterales</taxon>
        <taxon>Enterobacteriaceae</taxon>
        <taxon>Atlantibacter</taxon>
    </lineage>
</organism>
<dbReference type="Gene3D" id="3.60.140.10">
    <property type="entry name" value="CNF1/YfiH-like putative cysteine hydrolases"/>
    <property type="match status" value="1"/>
</dbReference>
<dbReference type="SUPFAM" id="SSF64438">
    <property type="entry name" value="CNF1/YfiH-like putative cysteine hydrolases"/>
    <property type="match status" value="1"/>
</dbReference>
<evidence type="ECO:0000256" key="10">
    <source>
        <dbReference type="ARBA" id="ARBA00047989"/>
    </source>
</evidence>
<evidence type="ECO:0000256" key="7">
    <source>
        <dbReference type="ARBA" id="ARBA00022833"/>
    </source>
</evidence>
<dbReference type="OrthoDB" id="4279at2"/>
<keyword evidence="5" id="KW-0479">Metal-binding</keyword>
<evidence type="ECO:0000256" key="13">
    <source>
        <dbReference type="RuleBase" id="RU361274"/>
    </source>
</evidence>
<sequence>MTQLIIPDWPLPAGVAACSSTRVGGVSVGPYASLNLGAHCGDNADDVEENRRRLFAAAQMPSRPVWLEQVHGNAVLRLTGEPYATKRADASWSDTPGTVCAVMTADCLPVLFCNQAGSEVAAAHAGWRGLCDGVLEATLASFNDRPENIMAWLGPAIGPQAFEVGDDVRDAFIAKDGQAASAFRPVGEKYFADIYQLARQRLTAAGVTQIYGGDRCTFTEKSDFFSYRRDRITGRMASFIWLI</sequence>
<evidence type="ECO:0000256" key="6">
    <source>
        <dbReference type="ARBA" id="ARBA00022801"/>
    </source>
</evidence>
<comment type="caution">
    <text evidence="14">The sequence shown here is derived from an EMBL/GenBank/DDBJ whole genome shotgun (WGS) entry which is preliminary data.</text>
</comment>
<evidence type="ECO:0000256" key="3">
    <source>
        <dbReference type="ARBA" id="ARBA00007353"/>
    </source>
</evidence>
<dbReference type="GO" id="GO:0016787">
    <property type="term" value="F:hydrolase activity"/>
    <property type="evidence" value="ECO:0007669"/>
    <property type="project" value="UniProtKB-KW"/>
</dbReference>
<comment type="catalytic activity">
    <reaction evidence="1">
        <text>inosine + phosphate = alpha-D-ribose 1-phosphate + hypoxanthine</text>
        <dbReference type="Rhea" id="RHEA:27646"/>
        <dbReference type="ChEBI" id="CHEBI:17368"/>
        <dbReference type="ChEBI" id="CHEBI:17596"/>
        <dbReference type="ChEBI" id="CHEBI:43474"/>
        <dbReference type="ChEBI" id="CHEBI:57720"/>
        <dbReference type="EC" id="2.4.2.1"/>
    </reaction>
    <physiologicalReaction direction="left-to-right" evidence="1">
        <dbReference type="Rhea" id="RHEA:27647"/>
    </physiologicalReaction>
</comment>
<evidence type="ECO:0000256" key="2">
    <source>
        <dbReference type="ARBA" id="ARBA00001947"/>
    </source>
</evidence>
<dbReference type="PANTHER" id="PTHR30616">
    <property type="entry name" value="UNCHARACTERIZED PROTEIN YFIH"/>
    <property type="match status" value="1"/>
</dbReference>
<dbReference type="NCBIfam" id="TIGR00726">
    <property type="entry name" value="peptidoglycan editing factor PgeF"/>
    <property type="match status" value="1"/>
</dbReference>
<dbReference type="NCBIfam" id="NF007998">
    <property type="entry name" value="PRK10723.1"/>
    <property type="match status" value="1"/>
</dbReference>
<name>A0A3R9G4D4_9ENTR</name>
<evidence type="ECO:0000256" key="12">
    <source>
        <dbReference type="ARBA" id="ARBA00049893"/>
    </source>
</evidence>
<keyword evidence="4" id="KW-0808">Transferase</keyword>
<evidence type="ECO:0000256" key="8">
    <source>
        <dbReference type="ARBA" id="ARBA00023002"/>
    </source>
</evidence>
<dbReference type="FunFam" id="3.60.140.10:FF:000001">
    <property type="entry name" value="Polyphenol oxidase"/>
    <property type="match status" value="1"/>
</dbReference>
<comment type="catalytic activity">
    <reaction evidence="12">
        <text>S-methyl-5'-thioadenosine + phosphate = 5-(methylsulfanyl)-alpha-D-ribose 1-phosphate + adenine</text>
        <dbReference type="Rhea" id="RHEA:11852"/>
        <dbReference type="ChEBI" id="CHEBI:16708"/>
        <dbReference type="ChEBI" id="CHEBI:17509"/>
        <dbReference type="ChEBI" id="CHEBI:43474"/>
        <dbReference type="ChEBI" id="CHEBI:58533"/>
        <dbReference type="EC" id="2.4.2.28"/>
    </reaction>
    <physiologicalReaction direction="left-to-right" evidence="12">
        <dbReference type="Rhea" id="RHEA:11853"/>
    </physiologicalReaction>
</comment>
<evidence type="ECO:0000256" key="1">
    <source>
        <dbReference type="ARBA" id="ARBA00000553"/>
    </source>
</evidence>
<evidence type="ECO:0000256" key="9">
    <source>
        <dbReference type="ARBA" id="ARBA00023008"/>
    </source>
</evidence>
<dbReference type="GO" id="GO:0016491">
    <property type="term" value="F:oxidoreductase activity"/>
    <property type="evidence" value="ECO:0007669"/>
    <property type="project" value="UniProtKB-KW"/>
</dbReference>
<dbReference type="InterPro" id="IPR011324">
    <property type="entry name" value="Cytotoxic_necrot_fac-like_cat"/>
</dbReference>